<evidence type="ECO:0000313" key="2">
    <source>
        <dbReference type="Proteomes" id="UP000202317"/>
    </source>
</evidence>
<organism evidence="1 2">
    <name type="scientific">Choristoneura occidentalis granulovirus</name>
    <dbReference type="NCBI Taxonomy" id="364745"/>
    <lineage>
        <taxon>Viruses</taxon>
        <taxon>Viruses incertae sedis</taxon>
        <taxon>Naldaviricetes</taxon>
        <taxon>Lefavirales</taxon>
        <taxon>Baculoviridae</taxon>
        <taxon>Betabaculovirus</taxon>
        <taxon>Betabaculovirus chofumiferanae</taxon>
    </lineage>
</organism>
<dbReference type="KEGG" id="vg:4155967"/>
<dbReference type="RefSeq" id="YP_654447.1">
    <property type="nucleotide sequence ID" value="NC_008168.1"/>
</dbReference>
<name>Q1A4S0_9BBAC</name>
<proteinExistence type="predicted"/>
<dbReference type="OrthoDB" id="9997at10239"/>
<reference evidence="1 2" key="1">
    <citation type="journal article" date="2006" name="J. Gen. Virol.">
        <title>Sequence analysis of the Choristoneura occidentalis granulovirus genome.</title>
        <authorList>
            <person name="Escasa S.R."/>
            <person name="Lauzon H.A.M."/>
            <person name="Mathur A.C."/>
            <person name="Krell P.J."/>
            <person name="Arif B.M."/>
        </authorList>
    </citation>
    <scope>NUCLEOTIDE SEQUENCE [LARGE SCALE GENOMIC DNA]</scope>
</reference>
<dbReference type="GeneID" id="4155967"/>
<dbReference type="InterPro" id="IPR007703">
    <property type="entry name" value="PIF3"/>
</dbReference>
<evidence type="ECO:0008006" key="3">
    <source>
        <dbReference type="Google" id="ProtNLM"/>
    </source>
</evidence>
<protein>
    <recommendedName>
        <fullName evidence="3">PIF-3</fullName>
    </recommendedName>
</protein>
<dbReference type="Proteomes" id="UP000202317">
    <property type="component" value="Segment"/>
</dbReference>
<accession>Q1A4S0</accession>
<keyword evidence="2" id="KW-1185">Reference proteome</keyword>
<evidence type="ECO:0000313" key="1">
    <source>
        <dbReference type="EMBL" id="ABC61160.1"/>
    </source>
</evidence>
<dbReference type="Pfam" id="PF05006">
    <property type="entry name" value="PIF3"/>
    <property type="match status" value="1"/>
</dbReference>
<sequence>MWWLGIMVVIILIAIHFWIAQQNTYNKRVNILFQKHNILDCNNVHVPCLTDDQCRDNCIDGMVMRCDQGGFCNKGPRIENINDCDANRGLIVVLNAINELVVETMCLSLYRDVINDDGSLKSYVCQNGNMELQLQENPFEVKDCQCASGYTLFSFSPGAFTRTIPICIPNRLTKLYSRVYNKPVPLAVVSLDSR</sequence>
<dbReference type="EMBL" id="DQ333351">
    <property type="protein sequence ID" value="ABC61160.1"/>
    <property type="molecule type" value="Genomic_DNA"/>
</dbReference>